<evidence type="ECO:0000313" key="2">
    <source>
        <dbReference type="Proteomes" id="UP000010797"/>
    </source>
</evidence>
<evidence type="ECO:0000313" key="1">
    <source>
        <dbReference type="EMBL" id="AGA68170.1"/>
    </source>
</evidence>
<keyword evidence="2" id="KW-1185">Reference proteome</keyword>
<name>L0F563_DESDL</name>
<dbReference type="RefSeq" id="WP_015261172.1">
    <property type="nucleotide sequence ID" value="NC_019903.1"/>
</dbReference>
<proteinExistence type="predicted"/>
<reference evidence="2" key="1">
    <citation type="submission" date="2012-02" db="EMBL/GenBank/DDBJ databases">
        <title>Complete sequence of Desulfitobacterium dichloroeliminans LMG P-21439.</title>
        <authorList>
            <person name="Lucas S."/>
            <person name="Han J."/>
            <person name="Lapidus A."/>
            <person name="Cheng J.-F."/>
            <person name="Goodwin L."/>
            <person name="Pitluck S."/>
            <person name="Peters L."/>
            <person name="Ovchinnikova G."/>
            <person name="Teshima H."/>
            <person name="Detter J.C."/>
            <person name="Han C."/>
            <person name="Tapia R."/>
            <person name="Land M."/>
            <person name="Hauser L."/>
            <person name="Kyrpides N."/>
            <person name="Ivanova N."/>
            <person name="Pagani I."/>
            <person name="Kruse T."/>
            <person name="de Vos W.M."/>
            <person name="Boon N."/>
            <person name="Smidt H."/>
            <person name="Woyke T."/>
        </authorList>
    </citation>
    <scope>NUCLEOTIDE SEQUENCE [LARGE SCALE GENOMIC DNA]</scope>
    <source>
        <strain evidence="2">LMG P-21439 / DCA1</strain>
    </source>
</reference>
<dbReference type="HOGENOM" id="CLU_1966990_0_0_9"/>
<dbReference type="Proteomes" id="UP000010797">
    <property type="component" value="Chromosome"/>
</dbReference>
<dbReference type="OrthoDB" id="1797401at2"/>
<protein>
    <recommendedName>
        <fullName evidence="3">Nitrite reductase</fullName>
    </recommendedName>
</protein>
<dbReference type="AlphaFoldDB" id="L0F563"/>
<dbReference type="STRING" id="871963.Desdi_0641"/>
<sequence length="127" mass="15206">MSVTIDEKEKMMKTCREIIELCDQPFVWEDDGIYESEQAKHPFNLFLPHEQISQELNTLFENFSGTSYIYDQVKAVCTLEAEWYEYGTYGLDRDFTRVLSRYSLKPEYIEPIKTYFKKRLSELETQN</sequence>
<accession>L0F563</accession>
<dbReference type="EMBL" id="CP003344">
    <property type="protein sequence ID" value="AGA68170.1"/>
    <property type="molecule type" value="Genomic_DNA"/>
</dbReference>
<organism evidence="1 2">
    <name type="scientific">Desulfitobacterium dichloroeliminans (strain LMG P-21439 / DCA1)</name>
    <dbReference type="NCBI Taxonomy" id="871963"/>
    <lineage>
        <taxon>Bacteria</taxon>
        <taxon>Bacillati</taxon>
        <taxon>Bacillota</taxon>
        <taxon>Clostridia</taxon>
        <taxon>Eubacteriales</taxon>
        <taxon>Desulfitobacteriaceae</taxon>
        <taxon>Desulfitobacterium</taxon>
    </lineage>
</organism>
<dbReference type="KEGG" id="ddl:Desdi_0641"/>
<evidence type="ECO:0008006" key="3">
    <source>
        <dbReference type="Google" id="ProtNLM"/>
    </source>
</evidence>
<gene>
    <name evidence="1" type="ordered locus">Desdi_0641</name>
</gene>